<dbReference type="Gene3D" id="3.40.640.10">
    <property type="entry name" value="Type I PLP-dependent aspartate aminotransferase-like (Major domain)"/>
    <property type="match status" value="1"/>
</dbReference>
<comment type="caution">
    <text evidence="4">The sequence shown here is derived from an EMBL/GenBank/DDBJ whole genome shotgun (WGS) entry which is preliminary data.</text>
</comment>
<keyword evidence="5" id="KW-1185">Reference proteome</keyword>
<dbReference type="Proteomes" id="UP001249851">
    <property type="component" value="Unassembled WGS sequence"/>
</dbReference>
<evidence type="ECO:0000256" key="1">
    <source>
        <dbReference type="SAM" id="Coils"/>
    </source>
</evidence>
<protein>
    <submittedName>
        <fullName evidence="4">Cysteine desulfurase</fullName>
    </submittedName>
</protein>
<dbReference type="SUPFAM" id="SSF53383">
    <property type="entry name" value="PLP-dependent transferases"/>
    <property type="match status" value="1"/>
</dbReference>
<dbReference type="EMBL" id="JARQWQ010000010">
    <property type="protein sequence ID" value="KAK2569126.1"/>
    <property type="molecule type" value="Genomic_DNA"/>
</dbReference>
<organism evidence="4 5">
    <name type="scientific">Acropora cervicornis</name>
    <name type="common">Staghorn coral</name>
    <dbReference type="NCBI Taxonomy" id="6130"/>
    <lineage>
        <taxon>Eukaryota</taxon>
        <taxon>Metazoa</taxon>
        <taxon>Cnidaria</taxon>
        <taxon>Anthozoa</taxon>
        <taxon>Hexacorallia</taxon>
        <taxon>Scleractinia</taxon>
        <taxon>Astrocoeniina</taxon>
        <taxon>Acroporidae</taxon>
        <taxon>Acropora</taxon>
    </lineage>
</organism>
<dbReference type="InterPro" id="IPR015422">
    <property type="entry name" value="PyrdxlP-dep_Trfase_small"/>
</dbReference>
<dbReference type="PANTHER" id="PTHR43686">
    <property type="entry name" value="SULFURTRANSFERASE-RELATED"/>
    <property type="match status" value="1"/>
</dbReference>
<name>A0AAD9QX95_ACRCE</name>
<dbReference type="InterPro" id="IPR015424">
    <property type="entry name" value="PyrdxlP-dep_Trfase"/>
</dbReference>
<accession>A0AAD9QX95</accession>
<gene>
    <name evidence="4" type="ORF">P5673_006015</name>
</gene>
<reference evidence="4" key="2">
    <citation type="journal article" date="2023" name="Science">
        <title>Genomic signatures of disease resistance in endangered staghorn corals.</title>
        <authorList>
            <person name="Vollmer S.V."/>
            <person name="Selwyn J.D."/>
            <person name="Despard B.A."/>
            <person name="Roesel C.L."/>
        </authorList>
    </citation>
    <scope>NUCLEOTIDE SEQUENCE</scope>
    <source>
        <strain evidence="4">K2</strain>
    </source>
</reference>
<evidence type="ECO:0000259" key="3">
    <source>
        <dbReference type="Pfam" id="PF00266"/>
    </source>
</evidence>
<proteinExistence type="predicted"/>
<evidence type="ECO:0000313" key="5">
    <source>
        <dbReference type="Proteomes" id="UP001249851"/>
    </source>
</evidence>
<feature type="region of interest" description="Disordered" evidence="2">
    <location>
        <begin position="606"/>
        <end position="629"/>
    </location>
</feature>
<dbReference type="PANTHER" id="PTHR43686:SF1">
    <property type="entry name" value="AMINOTRAN_5 DOMAIN-CONTAINING PROTEIN"/>
    <property type="match status" value="1"/>
</dbReference>
<feature type="coiled-coil region" evidence="1">
    <location>
        <begin position="502"/>
        <end position="536"/>
    </location>
</feature>
<dbReference type="AlphaFoldDB" id="A0AAD9QX95"/>
<reference evidence="4" key="1">
    <citation type="journal article" date="2023" name="G3 (Bethesda)">
        <title>Whole genome assembly and annotation of the endangered Caribbean coral Acropora cervicornis.</title>
        <authorList>
            <person name="Selwyn J.D."/>
            <person name="Vollmer S.V."/>
        </authorList>
    </citation>
    <scope>NUCLEOTIDE SEQUENCE</scope>
    <source>
        <strain evidence="4">K2</strain>
    </source>
</reference>
<dbReference type="InterPro" id="IPR000192">
    <property type="entry name" value="Aminotrans_V_dom"/>
</dbReference>
<evidence type="ECO:0000313" key="4">
    <source>
        <dbReference type="EMBL" id="KAK2569126.1"/>
    </source>
</evidence>
<keyword evidence="1" id="KW-0175">Coiled coil</keyword>
<evidence type="ECO:0000256" key="2">
    <source>
        <dbReference type="SAM" id="MobiDB-lite"/>
    </source>
</evidence>
<dbReference type="InterPro" id="IPR015421">
    <property type="entry name" value="PyrdxlP-dep_Trfase_major"/>
</dbReference>
<sequence length="655" mass="74494">MQPLLEFIDENVFGGMTGFVGPYGQRRVIYCDYTASGRPLKFIENYIRNYVYPFYANTHTTTSATDIIKKCVNAGEEDAVIFTGSGTTGAIHKLIHALQLRGKTIKRSVVFVGPFEHHSNILPWKETGVKIIRIQDNRHGTVNMEMLEAHLRKYRLADYNMYVAFSAASNVTGILTDTVAVSELCHKYGALSFWDYASAGPYLKIDMNPTPDGYKDAVFLSPHKFVGGPGTPGLLIAKKKLFRNPVPGGCGGGTVLFVTRETHLYLESIEEREEGGTPAIVESIRAGMVFQLKEAVGASVIEKREDDMCRKAFEIWRKNPDIIILGNHNARRLPIFSMLIRHQDSGKMLHHNFVSVLLNDLYGIQARGGCACAGPYAQDLLGINETTAKRFMWFLEPHQQDDVEKSYKEPLEIMKPGFVRVNLPYFMDDETVHFVLEAIDMVATHGWKLLPQYQFDPHTGDWEHRDFNKDKVKRVFSLHDITYDEAGGNINTSVPKNYHATLEEIAQSASKTLENAVELNKEINTLQDQKVEFLDDKNQLIWFLQPNEAQFFLAAEILVHKPRAPLIRTKLPFKPVTPSRMNRKRWPDIHQIQAYLRRRKEEEINNTEDVQVKANPNANGPPVKQKQAWTLPTEAKRRIISKRRATMTRKSCAMQ</sequence>
<dbReference type="Gene3D" id="3.90.1150.10">
    <property type="entry name" value="Aspartate Aminotransferase, domain 1"/>
    <property type="match status" value="1"/>
</dbReference>
<dbReference type="Pfam" id="PF00266">
    <property type="entry name" value="Aminotran_5"/>
    <property type="match status" value="1"/>
</dbReference>
<feature type="domain" description="Aminotransferase class V" evidence="3">
    <location>
        <begin position="59"/>
        <end position="378"/>
    </location>
</feature>